<dbReference type="SMART" id="SM00827">
    <property type="entry name" value="PKS_AT"/>
    <property type="match status" value="1"/>
</dbReference>
<dbReference type="SUPFAM" id="SSF55048">
    <property type="entry name" value="Probable ACP-binding domain of malonyl-CoA ACP transacylase"/>
    <property type="match status" value="1"/>
</dbReference>
<dbReference type="AlphaFoldDB" id="A0A366M2N5"/>
<dbReference type="EMBL" id="QMEY01000003">
    <property type="protein sequence ID" value="RBQ20508.1"/>
    <property type="molecule type" value="Genomic_DNA"/>
</dbReference>
<evidence type="ECO:0000259" key="3">
    <source>
        <dbReference type="SMART" id="SM00827"/>
    </source>
</evidence>
<keyword evidence="1" id="KW-0596">Phosphopantetheine</keyword>
<dbReference type="InterPro" id="IPR014043">
    <property type="entry name" value="Acyl_transferase_dom"/>
</dbReference>
<dbReference type="Gene3D" id="3.30.70.250">
    <property type="entry name" value="Malonyl-CoA ACP transacylase, ACP-binding"/>
    <property type="match status" value="1"/>
</dbReference>
<dbReference type="GO" id="GO:0004312">
    <property type="term" value="F:fatty acid synthase activity"/>
    <property type="evidence" value="ECO:0007669"/>
    <property type="project" value="TreeGrafter"/>
</dbReference>
<keyword evidence="5" id="KW-1185">Reference proteome</keyword>
<evidence type="ECO:0000256" key="1">
    <source>
        <dbReference type="ARBA" id="ARBA00022450"/>
    </source>
</evidence>
<accession>A0A366M2N5</accession>
<dbReference type="Pfam" id="PF00698">
    <property type="entry name" value="Acyl_transf_1"/>
    <property type="match status" value="1"/>
</dbReference>
<evidence type="ECO:0000313" key="4">
    <source>
        <dbReference type="EMBL" id="RBQ20508.1"/>
    </source>
</evidence>
<dbReference type="Gene3D" id="3.40.366.10">
    <property type="entry name" value="Malonyl-Coenzyme A Acyl Carrier Protein, domain 2"/>
    <property type="match status" value="1"/>
</dbReference>
<proteinExistence type="predicted"/>
<protein>
    <submittedName>
        <fullName evidence="4">Polyketide synthase</fullName>
    </submittedName>
</protein>
<evidence type="ECO:0000256" key="2">
    <source>
        <dbReference type="ARBA" id="ARBA00022553"/>
    </source>
</evidence>
<gene>
    <name evidence="4" type="ORF">DP939_09610</name>
</gene>
<feature type="domain" description="Malonyl-CoA:ACP transacylase (MAT)" evidence="3">
    <location>
        <begin position="1"/>
        <end position="288"/>
    </location>
</feature>
<name>A0A366M2N5_9ACTN</name>
<dbReference type="InterPro" id="IPR016036">
    <property type="entry name" value="Malonyl_transacylase_ACP-bd"/>
</dbReference>
<dbReference type="GO" id="GO:0071770">
    <property type="term" value="P:DIM/DIP cell wall layer assembly"/>
    <property type="evidence" value="ECO:0007669"/>
    <property type="project" value="TreeGrafter"/>
</dbReference>
<keyword evidence="2" id="KW-0597">Phosphoprotein</keyword>
<dbReference type="GO" id="GO:0005886">
    <property type="term" value="C:plasma membrane"/>
    <property type="evidence" value="ECO:0007669"/>
    <property type="project" value="TreeGrafter"/>
</dbReference>
<dbReference type="InterPro" id="IPR050091">
    <property type="entry name" value="PKS_NRPS_Biosynth_Enz"/>
</dbReference>
<dbReference type="OrthoDB" id="4537517at2"/>
<dbReference type="PANTHER" id="PTHR43775">
    <property type="entry name" value="FATTY ACID SYNTHASE"/>
    <property type="match status" value="1"/>
</dbReference>
<dbReference type="InterPro" id="IPR001227">
    <property type="entry name" value="Ac_transferase_dom_sf"/>
</dbReference>
<dbReference type="PANTHER" id="PTHR43775:SF37">
    <property type="entry name" value="SI:DKEY-61P9.11"/>
    <property type="match status" value="1"/>
</dbReference>
<dbReference type="SUPFAM" id="SSF52151">
    <property type="entry name" value="FabD/lysophospholipase-like"/>
    <property type="match status" value="1"/>
</dbReference>
<reference evidence="4 5" key="1">
    <citation type="submission" date="2018-06" db="EMBL/GenBank/DDBJ databases">
        <title>Sphaerisporangium craniellae sp. nov., isolated from a marine sponge in the South China Sea.</title>
        <authorList>
            <person name="Li L."/>
        </authorList>
    </citation>
    <scope>NUCLEOTIDE SEQUENCE [LARGE SCALE GENOMIC DNA]</scope>
    <source>
        <strain evidence="4 5">LHW63015</strain>
    </source>
</reference>
<dbReference type="GO" id="GO:0006633">
    <property type="term" value="P:fatty acid biosynthetic process"/>
    <property type="evidence" value="ECO:0007669"/>
    <property type="project" value="TreeGrafter"/>
</dbReference>
<organism evidence="4 5">
    <name type="scientific">Spongiactinospora rosea</name>
    <dbReference type="NCBI Taxonomy" id="2248750"/>
    <lineage>
        <taxon>Bacteria</taxon>
        <taxon>Bacillati</taxon>
        <taxon>Actinomycetota</taxon>
        <taxon>Actinomycetes</taxon>
        <taxon>Streptosporangiales</taxon>
        <taxon>Streptosporangiaceae</taxon>
        <taxon>Spongiactinospora</taxon>
    </lineage>
</organism>
<dbReference type="Proteomes" id="UP000253303">
    <property type="component" value="Unassembled WGS sequence"/>
</dbReference>
<sequence length="310" mass="32284">MATALYGREPVFTAAMDEFFEHLGAEGTRMRADWLSSTPRVPMDDASRAQPLLFAVGHALARDVMARGVRPVALLGHSVGELAAAAVADVFDLAGAARVMSARSAAMAEVSPGGLLAVAAAQDELAPYLGPAGDPAGVAVAAVNAPRHTVLAGPEPALREVERLLTQGRVPYRRVPSLQPFHCPALDSAARRFAAGFAGVPLRPPSVPIMSTRTAGIVRPGQAVDPAFWAGQLAGPVLFWPALDALLADGGYTLVEAGPGQGLSMLARRHPAVRRGRGAVIPLLPADAEGTTRVWHEALDRLAAHDPAAR</sequence>
<comment type="caution">
    <text evidence="4">The sequence shown here is derived from an EMBL/GenBank/DDBJ whole genome shotgun (WGS) entry which is preliminary data.</text>
</comment>
<dbReference type="GO" id="GO:0005737">
    <property type="term" value="C:cytoplasm"/>
    <property type="evidence" value="ECO:0007669"/>
    <property type="project" value="TreeGrafter"/>
</dbReference>
<dbReference type="InterPro" id="IPR016035">
    <property type="entry name" value="Acyl_Trfase/lysoPLipase"/>
</dbReference>
<evidence type="ECO:0000313" key="5">
    <source>
        <dbReference type="Proteomes" id="UP000253303"/>
    </source>
</evidence>